<feature type="signal peptide" evidence="1">
    <location>
        <begin position="1"/>
        <end position="27"/>
    </location>
</feature>
<sequence>MKRQFAFIPLAARIATFLLIGMPTAQAKQQCSAVMPPNPREYWSWRLIDGRKCWYEGKPMLSKSLLEWPVRISTRARPTEELASALIEKPSDPIGSEEWTPSRQNTFDALWRTRVEQR</sequence>
<gene>
    <name evidence="2" type="ORF">JOH49_004232</name>
</gene>
<dbReference type="RefSeq" id="WP_172645833.1">
    <property type="nucleotide sequence ID" value="NZ_JAFICZ010000001.1"/>
</dbReference>
<reference evidence="2" key="1">
    <citation type="submission" date="2021-02" db="EMBL/GenBank/DDBJ databases">
        <title>Genomic Encyclopedia of Type Strains, Phase IV (KMG-V): Genome sequencing to study the core and pangenomes of soil and plant-associated prokaryotes.</title>
        <authorList>
            <person name="Whitman W."/>
        </authorList>
    </citation>
    <scope>NUCLEOTIDE SEQUENCE</scope>
    <source>
        <strain evidence="2">USDA 406</strain>
    </source>
</reference>
<name>A0A8I1Y9J0_BRAEL</name>
<accession>A0A8I1Y9J0</accession>
<keyword evidence="1" id="KW-0732">Signal</keyword>
<evidence type="ECO:0000313" key="3">
    <source>
        <dbReference type="Proteomes" id="UP000673383"/>
    </source>
</evidence>
<feature type="chain" id="PRO_5034150672" evidence="1">
    <location>
        <begin position="28"/>
        <end position="118"/>
    </location>
</feature>
<dbReference type="Proteomes" id="UP000673383">
    <property type="component" value="Unassembled WGS sequence"/>
</dbReference>
<dbReference type="EMBL" id="JAFICZ010000001">
    <property type="protein sequence ID" value="MBP1294479.1"/>
    <property type="molecule type" value="Genomic_DNA"/>
</dbReference>
<evidence type="ECO:0000313" key="2">
    <source>
        <dbReference type="EMBL" id="MBP1294479.1"/>
    </source>
</evidence>
<comment type="caution">
    <text evidence="2">The sequence shown here is derived from an EMBL/GenBank/DDBJ whole genome shotgun (WGS) entry which is preliminary data.</text>
</comment>
<proteinExistence type="predicted"/>
<dbReference type="AlphaFoldDB" id="A0A8I1Y9J0"/>
<organism evidence="2 3">
    <name type="scientific">Bradyrhizobium elkanii</name>
    <dbReference type="NCBI Taxonomy" id="29448"/>
    <lineage>
        <taxon>Bacteria</taxon>
        <taxon>Pseudomonadati</taxon>
        <taxon>Pseudomonadota</taxon>
        <taxon>Alphaproteobacteria</taxon>
        <taxon>Hyphomicrobiales</taxon>
        <taxon>Nitrobacteraceae</taxon>
        <taxon>Bradyrhizobium</taxon>
    </lineage>
</organism>
<protein>
    <submittedName>
        <fullName evidence="2">Uncharacterized protein</fullName>
    </submittedName>
</protein>
<evidence type="ECO:0000256" key="1">
    <source>
        <dbReference type="SAM" id="SignalP"/>
    </source>
</evidence>